<keyword evidence="2" id="KW-1185">Reference proteome</keyword>
<organism evidence="1 2">
    <name type="scientific">Undibacterium amnicola</name>
    <dbReference type="NCBI Taxonomy" id="1834038"/>
    <lineage>
        <taxon>Bacteria</taxon>
        <taxon>Pseudomonadati</taxon>
        <taxon>Pseudomonadota</taxon>
        <taxon>Betaproteobacteria</taxon>
        <taxon>Burkholderiales</taxon>
        <taxon>Oxalobacteraceae</taxon>
        <taxon>Undibacterium</taxon>
    </lineage>
</organism>
<dbReference type="Pfam" id="PF14137">
    <property type="entry name" value="DUF4304"/>
    <property type="match status" value="1"/>
</dbReference>
<gene>
    <name evidence="1" type="ORF">H8K33_05595</name>
</gene>
<dbReference type="EMBL" id="JACOFU010000002">
    <property type="protein sequence ID" value="MBC3830972.1"/>
    <property type="molecule type" value="Genomic_DNA"/>
</dbReference>
<dbReference type="RefSeq" id="WP_186890009.1">
    <property type="nucleotide sequence ID" value="NZ_JACOFU010000002.1"/>
</dbReference>
<accession>A0ABR6XN87</accession>
<reference evidence="1 2" key="1">
    <citation type="submission" date="2020-08" db="EMBL/GenBank/DDBJ databases">
        <title>Novel species isolated from subtropical streams in China.</title>
        <authorList>
            <person name="Lu H."/>
        </authorList>
    </citation>
    <scope>NUCLEOTIDE SEQUENCE [LARGE SCALE GENOMIC DNA]</scope>
    <source>
        <strain evidence="1 2">KCTC 52442</strain>
    </source>
</reference>
<dbReference type="Proteomes" id="UP000643610">
    <property type="component" value="Unassembled WGS sequence"/>
</dbReference>
<comment type="caution">
    <text evidence="1">The sequence shown here is derived from an EMBL/GenBank/DDBJ whole genome shotgun (WGS) entry which is preliminary data.</text>
</comment>
<evidence type="ECO:0000313" key="2">
    <source>
        <dbReference type="Proteomes" id="UP000643610"/>
    </source>
</evidence>
<dbReference type="InterPro" id="IPR025412">
    <property type="entry name" value="DUF4304"/>
</dbReference>
<sequence length="209" mass="22534">MNVTAKPRLDTAIRAHLVPCLRADGFAGSGSKFWRVIAGWVQVVSVQGRRDGGSFAINLAVHPLAVPDRLGNQPDPKKITEGLCEFRRRLSETDSDQWWNHDGTEDSMNVAASAASLVYIEVGRPLLEHVSGPGAPLNVVTAEEFDKDSFDFSGFSSTKIRMALTLARFRLSQGLANDSAAFARIGLANLGSASALRQDLEQLAVAPLC</sequence>
<name>A0ABR6XN87_9BURK</name>
<proteinExistence type="predicted"/>
<evidence type="ECO:0000313" key="1">
    <source>
        <dbReference type="EMBL" id="MBC3830972.1"/>
    </source>
</evidence>
<protein>
    <submittedName>
        <fullName evidence="1">DUF4304 domain-containing protein</fullName>
    </submittedName>
</protein>